<reference evidence="2 3" key="1">
    <citation type="journal article" date="2011" name="Proc. Natl. Acad. Sci. U.S.A.">
        <title>Evolutionary erosion of yeast sex chromosomes by mating-type switching accidents.</title>
        <authorList>
            <person name="Gordon J.L."/>
            <person name="Armisen D."/>
            <person name="Proux-Wera E."/>
            <person name="Oheigeartaigh S.S."/>
            <person name="Byrne K.P."/>
            <person name="Wolfe K.H."/>
        </authorList>
    </citation>
    <scope>NUCLEOTIDE SEQUENCE [LARGE SCALE GENOMIC DNA]</scope>
    <source>
        <strain evidence="3">ATCC MYA-139 / BCRC 22969 / CBS 8797 / CCRC 22969 / KCTC 17520 / NBRC 10181 / NCYC 3082</strain>
    </source>
</reference>
<organism evidence="2 3">
    <name type="scientific">Huiozyma naganishii (strain ATCC MYA-139 / BCRC 22969 / CBS 8797 / KCTC 17520 / NBRC 10181 / NCYC 3082 / Yp74L-3)</name>
    <name type="common">Yeast</name>
    <name type="synonym">Kazachstania naganishii</name>
    <dbReference type="NCBI Taxonomy" id="1071383"/>
    <lineage>
        <taxon>Eukaryota</taxon>
        <taxon>Fungi</taxon>
        <taxon>Dikarya</taxon>
        <taxon>Ascomycota</taxon>
        <taxon>Saccharomycotina</taxon>
        <taxon>Saccharomycetes</taxon>
        <taxon>Saccharomycetales</taxon>
        <taxon>Saccharomycetaceae</taxon>
        <taxon>Huiozyma</taxon>
    </lineage>
</organism>
<dbReference type="AlphaFoldDB" id="J7RT25"/>
<evidence type="ECO:0000313" key="3">
    <source>
        <dbReference type="Proteomes" id="UP000006310"/>
    </source>
</evidence>
<accession>J7RT25</accession>
<keyword evidence="3" id="KW-1185">Reference proteome</keyword>
<dbReference type="RefSeq" id="XP_022467342.1">
    <property type="nucleotide sequence ID" value="XM_022611113.1"/>
</dbReference>
<reference evidence="3" key="2">
    <citation type="submission" date="2012-08" db="EMBL/GenBank/DDBJ databases">
        <title>Genome sequence of Kazachstania naganishii.</title>
        <authorList>
            <person name="Gordon J.L."/>
            <person name="Armisen D."/>
            <person name="Proux-Wera E."/>
            <person name="OhEigeartaigh S.S."/>
            <person name="Byrne K.P."/>
            <person name="Wolfe K.H."/>
        </authorList>
    </citation>
    <scope>NUCLEOTIDE SEQUENCE [LARGE SCALE GENOMIC DNA]</scope>
    <source>
        <strain evidence="3">ATCC MYA-139 / BCRC 22969 / CBS 8797 / CCRC 22969 / KCTC 17520 / NBRC 10181 / NCYC 3082</strain>
    </source>
</reference>
<evidence type="ECO:0000256" key="1">
    <source>
        <dbReference type="SAM" id="MobiDB-lite"/>
    </source>
</evidence>
<dbReference type="EMBL" id="HE978326">
    <property type="protein sequence ID" value="CCK73098.1"/>
    <property type="molecule type" value="Genomic_DNA"/>
</dbReference>
<dbReference type="GeneID" id="34528878"/>
<evidence type="ECO:0000313" key="2">
    <source>
        <dbReference type="EMBL" id="CCK73098.1"/>
    </source>
</evidence>
<dbReference type="eggNOG" id="ENOG502S583">
    <property type="taxonomic scope" value="Eukaryota"/>
</dbReference>
<proteinExistence type="predicted"/>
<protein>
    <recommendedName>
        <fullName evidence="4">Inner membrane assembly complex subunit 22</fullName>
    </recommendedName>
</protein>
<evidence type="ECO:0008006" key="4">
    <source>
        <dbReference type="Google" id="ProtNLM"/>
    </source>
</evidence>
<dbReference type="KEGG" id="kng:KNAG_0M02450"/>
<sequence>MLRCVGGWGRNLGRSGVLLRTDGGPFRGFTRNIGQVTTDLENIGPKDQPKGKPPASKVDRSLLKTVVWVVIFGSILTHVVDKEKQVEDMERRYNLKIQILENLISRAKTGESVNTTEELKLVNKLFVKDKSLSVEEVKGELERSKLPQDDHSAEVQNEESLEDIWNDILRDINSEPRETSKKQSNKTRQPTTQPDIIKDRALLAEIAQKEEEYVSYSPTFDKHTIVEDPGSFAKAAKDTNVNKFL</sequence>
<dbReference type="HOGENOM" id="CLU_071870_0_0_1"/>
<dbReference type="Proteomes" id="UP000006310">
    <property type="component" value="Chromosome 13"/>
</dbReference>
<feature type="region of interest" description="Disordered" evidence="1">
    <location>
        <begin position="175"/>
        <end position="196"/>
    </location>
</feature>
<gene>
    <name evidence="2" type="primary">KNAG0M02450</name>
    <name evidence="2" type="ordered locus">KNAG_0M02450</name>
</gene>
<name>J7RT25_HUIN7</name>
<dbReference type="OMA" id="HMMMNQP"/>
<dbReference type="OrthoDB" id="2253354at2759"/>